<evidence type="ECO:0000313" key="3">
    <source>
        <dbReference type="Proteomes" id="UP000198356"/>
    </source>
</evidence>
<gene>
    <name evidence="2" type="ORF">SAMN05421770_102337</name>
</gene>
<keyword evidence="1" id="KW-1133">Transmembrane helix</keyword>
<feature type="transmembrane region" description="Helical" evidence="1">
    <location>
        <begin position="26"/>
        <end position="43"/>
    </location>
</feature>
<accession>A0A239HC40</accession>
<keyword evidence="3" id="KW-1185">Reference proteome</keyword>
<keyword evidence="1" id="KW-0812">Transmembrane</keyword>
<evidence type="ECO:0000256" key="1">
    <source>
        <dbReference type="SAM" id="Phobius"/>
    </source>
</evidence>
<dbReference type="Proteomes" id="UP000198356">
    <property type="component" value="Unassembled WGS sequence"/>
</dbReference>
<name>A0A239HC40_9BACT</name>
<dbReference type="RefSeq" id="WP_142988267.1">
    <property type="nucleotide sequence ID" value="NZ_FZOU01000002.1"/>
</dbReference>
<reference evidence="2 3" key="1">
    <citation type="submission" date="2017-06" db="EMBL/GenBank/DDBJ databases">
        <authorList>
            <person name="Kim H.J."/>
            <person name="Triplett B.A."/>
        </authorList>
    </citation>
    <scope>NUCLEOTIDE SEQUENCE [LARGE SCALE GENOMIC DNA]</scope>
    <source>
        <strain evidence="2 3">DSM 18704</strain>
    </source>
</reference>
<organism evidence="2 3">
    <name type="scientific">Granulicella rosea</name>
    <dbReference type="NCBI Taxonomy" id="474952"/>
    <lineage>
        <taxon>Bacteria</taxon>
        <taxon>Pseudomonadati</taxon>
        <taxon>Acidobacteriota</taxon>
        <taxon>Terriglobia</taxon>
        <taxon>Terriglobales</taxon>
        <taxon>Acidobacteriaceae</taxon>
        <taxon>Granulicella</taxon>
    </lineage>
</organism>
<dbReference type="AlphaFoldDB" id="A0A239HC40"/>
<keyword evidence="1" id="KW-0472">Membrane</keyword>
<protein>
    <recommendedName>
        <fullName evidence="4">Lmo0937 family membrane protein</fullName>
    </recommendedName>
</protein>
<dbReference type="NCBIfam" id="NF033488">
    <property type="entry name" value="lmo0937_fam_TM"/>
    <property type="match status" value="1"/>
</dbReference>
<dbReference type="Pfam" id="PF18919">
    <property type="entry name" value="DUF5670"/>
    <property type="match status" value="1"/>
</dbReference>
<dbReference type="InterPro" id="IPR043727">
    <property type="entry name" value="Lmo0937-like"/>
</dbReference>
<dbReference type="EMBL" id="FZOU01000002">
    <property type="protein sequence ID" value="SNS78996.1"/>
    <property type="molecule type" value="Genomic_DNA"/>
</dbReference>
<proteinExistence type="predicted"/>
<sequence length="49" mass="5511">MFLILAVVLIVLWLGGFTIMHVSSFAIHILLLFALISIIMHFVSGRRTV</sequence>
<evidence type="ECO:0008006" key="4">
    <source>
        <dbReference type="Google" id="ProtNLM"/>
    </source>
</evidence>
<evidence type="ECO:0000313" key="2">
    <source>
        <dbReference type="EMBL" id="SNS78996.1"/>
    </source>
</evidence>